<organism evidence="1 2">
    <name type="scientific">candidate division TA06 bacterium B3_TA06</name>
    <dbReference type="NCBI Taxonomy" id="2012487"/>
    <lineage>
        <taxon>Bacteria</taxon>
        <taxon>Bacteria division TA06</taxon>
    </lineage>
</organism>
<name>A0A532V1C1_UNCT6</name>
<dbReference type="AlphaFoldDB" id="A0A532V1C1"/>
<gene>
    <name evidence="1" type="ORF">CEE36_08770</name>
</gene>
<dbReference type="EMBL" id="NJBO01000015">
    <property type="protein sequence ID" value="TKJ40949.1"/>
    <property type="molecule type" value="Genomic_DNA"/>
</dbReference>
<protein>
    <submittedName>
        <fullName evidence="1">Uncharacterized protein</fullName>
    </submittedName>
</protein>
<sequence length="114" mass="12487">MSQICNHCGRSVAPGSGRFVNRVHDCNDVETRKTNGVKFPEGDFVCAECDGKIRGDVEDHIYCVEMKIVYVVQAPDEATAQARAYKGETVDVAHAEVTDIETMDEETAKLYSGG</sequence>
<reference evidence="1 2" key="1">
    <citation type="submission" date="2017-06" db="EMBL/GenBank/DDBJ databases">
        <title>Novel microbial phyla capable of carbon fixation and sulfur reduction in deep-sea sediments.</title>
        <authorList>
            <person name="Huang J."/>
            <person name="Baker B."/>
            <person name="Wang Y."/>
        </authorList>
    </citation>
    <scope>NUCLEOTIDE SEQUENCE [LARGE SCALE GENOMIC DNA]</scope>
    <source>
        <strain evidence="1">B3_TA06</strain>
    </source>
</reference>
<accession>A0A532V1C1</accession>
<comment type="caution">
    <text evidence="1">The sequence shown here is derived from an EMBL/GenBank/DDBJ whole genome shotgun (WGS) entry which is preliminary data.</text>
</comment>
<evidence type="ECO:0000313" key="1">
    <source>
        <dbReference type="EMBL" id="TKJ40949.1"/>
    </source>
</evidence>
<dbReference type="Proteomes" id="UP000317778">
    <property type="component" value="Unassembled WGS sequence"/>
</dbReference>
<evidence type="ECO:0000313" key="2">
    <source>
        <dbReference type="Proteomes" id="UP000317778"/>
    </source>
</evidence>
<proteinExistence type="predicted"/>